<dbReference type="GO" id="GO:0051787">
    <property type="term" value="F:misfolded protein binding"/>
    <property type="evidence" value="ECO:0007669"/>
    <property type="project" value="TreeGrafter"/>
</dbReference>
<dbReference type="InterPro" id="IPR001623">
    <property type="entry name" value="DnaJ_domain"/>
</dbReference>
<dbReference type="EMBL" id="JACATZ010000003">
    <property type="protein sequence ID" value="NWJ47346.1"/>
    <property type="molecule type" value="Genomic_DNA"/>
</dbReference>
<feature type="domain" description="J" evidence="3">
    <location>
        <begin position="21"/>
        <end position="85"/>
    </location>
</feature>
<dbReference type="Gene3D" id="1.10.287.110">
    <property type="entry name" value="DnaJ domain"/>
    <property type="match status" value="1"/>
</dbReference>
<dbReference type="PROSITE" id="PS50076">
    <property type="entry name" value="DNAJ_2"/>
    <property type="match status" value="1"/>
</dbReference>
<keyword evidence="2" id="KW-0472">Membrane</keyword>
<keyword evidence="2" id="KW-0812">Transmembrane</keyword>
<dbReference type="GO" id="GO:0051087">
    <property type="term" value="F:protein-folding chaperone binding"/>
    <property type="evidence" value="ECO:0007669"/>
    <property type="project" value="TreeGrafter"/>
</dbReference>
<keyword evidence="1" id="KW-0143">Chaperone</keyword>
<dbReference type="GO" id="GO:0036503">
    <property type="term" value="P:ERAD pathway"/>
    <property type="evidence" value="ECO:0007669"/>
    <property type="project" value="TreeGrafter"/>
</dbReference>
<dbReference type="InterPro" id="IPR051948">
    <property type="entry name" value="Hsp70_co-chaperone_J-domain"/>
</dbReference>
<dbReference type="InterPro" id="IPR036869">
    <property type="entry name" value="J_dom_sf"/>
</dbReference>
<evidence type="ECO:0000256" key="1">
    <source>
        <dbReference type="ARBA" id="ARBA00023186"/>
    </source>
</evidence>
<gene>
    <name evidence="4" type="ORF">HXX08_15925</name>
    <name evidence="5" type="ORF">OZ401_002865</name>
</gene>
<dbReference type="PRINTS" id="PR00625">
    <property type="entry name" value="JDOMAIN"/>
</dbReference>
<reference evidence="4 6" key="1">
    <citation type="submission" date="2020-06" db="EMBL/GenBank/DDBJ databases">
        <title>Anoxygenic phototrophic Chloroflexota member uses a Type I reaction center.</title>
        <authorList>
            <person name="Tsuji J.M."/>
            <person name="Shaw N.A."/>
            <person name="Nagashima S."/>
            <person name="Venkiteswaran J."/>
            <person name="Schiff S.L."/>
            <person name="Hanada S."/>
            <person name="Tank M."/>
            <person name="Neufeld J.D."/>
        </authorList>
    </citation>
    <scope>NUCLEOTIDE SEQUENCE [LARGE SCALE GENOMIC DNA]</scope>
    <source>
        <strain evidence="4">L227-S17</strain>
    </source>
</reference>
<sequence>MQSTAEQSRYIPNTDEWLAHDLYEILQVSPRAEFEVIEAAFRRLALKYHPDRNPTSPSTERMQEINRAFAVLKDPLQRTQYDSLRTQIAPEPFSRYDSAPVESAAVATEPVPSETPEEYVESDYDWESLSCERSEFIPLWKRNLLYLMVGFILTILLITAISVFAQSSSAGTPTPRPMQMQTANTLFSDNFEEVGTANWTLDEPWHLTTRMSASGSYALWFGEENYGRYRIGLNTSATLLRPLDLGGIEHPALSFQITGQTDSPQRASDQDTLLVEIAQAGQAFTTVETISGLISNWETMRVDLSKWSGKVIQVRLRFVSGAGNVGNGYAGFFVDDFRIER</sequence>
<name>A0A8T7M5N4_9CHLR</name>
<proteinExistence type="predicted"/>
<evidence type="ECO:0000313" key="4">
    <source>
        <dbReference type="EMBL" id="NWJ47346.1"/>
    </source>
</evidence>
<evidence type="ECO:0000259" key="3">
    <source>
        <dbReference type="PROSITE" id="PS50076"/>
    </source>
</evidence>
<evidence type="ECO:0000313" key="7">
    <source>
        <dbReference type="Proteomes" id="UP001431572"/>
    </source>
</evidence>
<dbReference type="Proteomes" id="UP000521676">
    <property type="component" value="Unassembled WGS sequence"/>
</dbReference>
<dbReference type="EMBL" id="CP128400">
    <property type="protein sequence ID" value="WJW69261.1"/>
    <property type="molecule type" value="Genomic_DNA"/>
</dbReference>
<dbReference type="Pfam" id="PF00226">
    <property type="entry name" value="DnaJ"/>
    <property type="match status" value="1"/>
</dbReference>
<dbReference type="SMART" id="SM00271">
    <property type="entry name" value="DnaJ"/>
    <property type="match status" value="1"/>
</dbReference>
<protein>
    <submittedName>
        <fullName evidence="4">DnaJ domain-containing protein</fullName>
    </submittedName>
</protein>
<accession>A0A8T7M5N4</accession>
<dbReference type="CDD" id="cd06257">
    <property type="entry name" value="DnaJ"/>
    <property type="match status" value="1"/>
</dbReference>
<feature type="transmembrane region" description="Helical" evidence="2">
    <location>
        <begin position="144"/>
        <end position="165"/>
    </location>
</feature>
<dbReference type="AlphaFoldDB" id="A0A8T7M5N4"/>
<keyword evidence="7" id="KW-1185">Reference proteome</keyword>
<organism evidence="4 6">
    <name type="scientific">Candidatus Chlorohelix allophototropha</name>
    <dbReference type="NCBI Taxonomy" id="3003348"/>
    <lineage>
        <taxon>Bacteria</taxon>
        <taxon>Bacillati</taxon>
        <taxon>Chloroflexota</taxon>
        <taxon>Chloroflexia</taxon>
        <taxon>Candidatus Chloroheliales</taxon>
        <taxon>Candidatus Chloroheliaceae</taxon>
        <taxon>Candidatus Chlorohelix</taxon>
    </lineage>
</organism>
<evidence type="ECO:0000313" key="5">
    <source>
        <dbReference type="EMBL" id="WJW69261.1"/>
    </source>
</evidence>
<dbReference type="SUPFAM" id="SSF46565">
    <property type="entry name" value="Chaperone J-domain"/>
    <property type="match status" value="1"/>
</dbReference>
<dbReference type="RefSeq" id="WP_341471148.1">
    <property type="nucleotide sequence ID" value="NZ_CP128400.1"/>
</dbReference>
<dbReference type="PANTHER" id="PTHR44360:SF1">
    <property type="entry name" value="DNAJ HOMOLOG SUBFAMILY B MEMBER 9"/>
    <property type="match status" value="1"/>
</dbReference>
<evidence type="ECO:0000313" key="6">
    <source>
        <dbReference type="Proteomes" id="UP000521676"/>
    </source>
</evidence>
<dbReference type="PANTHER" id="PTHR44360">
    <property type="entry name" value="DNAJ HOMOLOG SUBFAMILY B MEMBER 9"/>
    <property type="match status" value="1"/>
</dbReference>
<dbReference type="Proteomes" id="UP001431572">
    <property type="component" value="Chromosome 2"/>
</dbReference>
<evidence type="ECO:0000256" key="2">
    <source>
        <dbReference type="SAM" id="Phobius"/>
    </source>
</evidence>
<keyword evidence="2" id="KW-1133">Transmembrane helix</keyword>
<reference evidence="5" key="2">
    <citation type="journal article" date="2024" name="Nature">
        <title>Anoxygenic phototroph of the Chloroflexota uses a type I reaction centre.</title>
        <authorList>
            <person name="Tsuji J.M."/>
            <person name="Shaw N.A."/>
            <person name="Nagashima S."/>
            <person name="Venkiteswaran J.J."/>
            <person name="Schiff S.L."/>
            <person name="Watanabe T."/>
            <person name="Fukui M."/>
            <person name="Hanada S."/>
            <person name="Tank M."/>
            <person name="Neufeld J.D."/>
        </authorList>
    </citation>
    <scope>NUCLEOTIDE SEQUENCE</scope>
    <source>
        <strain evidence="5">L227-S17</strain>
    </source>
</reference>